<evidence type="ECO:0000313" key="4">
    <source>
        <dbReference type="Proteomes" id="UP000005239"/>
    </source>
</evidence>
<dbReference type="Proteomes" id="UP000005239">
    <property type="component" value="Unassembled WGS sequence"/>
</dbReference>
<accession>A0A8R1V0B6</accession>
<keyword evidence="2" id="KW-1133">Transmembrane helix</keyword>
<keyword evidence="4" id="KW-1185">Reference proteome</keyword>
<feature type="region of interest" description="Disordered" evidence="1">
    <location>
        <begin position="718"/>
        <end position="770"/>
    </location>
</feature>
<proteinExistence type="predicted"/>
<feature type="compositionally biased region" description="Polar residues" evidence="1">
    <location>
        <begin position="747"/>
        <end position="770"/>
    </location>
</feature>
<sequence length="787" mass="86183">MPENGLLNPAMVVSHIDDLSTQLGSNLVVFFCIQMSYAMFFLSLFLILPSTDAFIRLHKSVLYDEVDFKGVNQISTDMCTAGCKVVADLARRFVRDTQQEKDYVEIGRPAVNLDPYYRTAEVFEPVNLKRNKGIASAPITILSAYPFTVTVQKGDSNLVFARTTGYDAIDRNSADTCFTAMDNDFGGAFDGFSMAINGPLLTLVFDIDKYPHSAVELSASTDFKFELYPFPQQPTFISSPGFVCGCGSAPETYRSSAVSMGNAYTLHTPDDKEMVLNFDMDIDTIGGQPVLIYDHKTTLNHPFSGHFADMTNAEHVQLQTYRATVSFDAQAGGSFGMRVWAYDVGIEPAKTTSGFDATTSVVGYRSLTHFMLLTSSHASIRLQHSILYDEVDFKGVDQVTTHMCAAGCKVYATITGDESNMQIAGNIAIVDPSTEETTSILDLSLLFLQDSNKKSYLEIEGAQTLTIHNMNDNLESTPLALWIVSAYAPYYRTAEVYEPLNLNRTEAIASAPITILSADPFTGNGVFAKFAGYDAIDRNSQDNCYVAMDKDFGKSFAGLTFMVNSPLLTLSFDTAKYPHSQVALTGSSASASDFEITMVPEKPTFLSSPGFMCGGAAHQVYRSSALIGARGMTYTLLTPNDKEMKFNFATVMDTDFDHPVTIYDLKTTFYQSFSGNIHDRTSRVNLFLQTDDMVAVSFTLEDSDNFYEMRVWVDDESEVATKTTASPKEATTSAQESKATVAEKESTTTTNAQDSKTTVSGKDTTTSSTENPSLSMILLAIVAVILG</sequence>
<reference evidence="3" key="2">
    <citation type="submission" date="2022-06" db="UniProtKB">
        <authorList>
            <consortium name="EnsemblMetazoa"/>
        </authorList>
    </citation>
    <scope>IDENTIFICATION</scope>
    <source>
        <strain evidence="3">PS312</strain>
    </source>
</reference>
<evidence type="ECO:0000313" key="3">
    <source>
        <dbReference type="EnsemblMetazoa" id="PPA42991.1"/>
    </source>
</evidence>
<dbReference type="AlphaFoldDB" id="A0A2A6B357"/>
<dbReference type="EnsemblMetazoa" id="PPA42991.1">
    <property type="protein sequence ID" value="PPA42991.1"/>
    <property type="gene ID" value="WBGene00281360"/>
</dbReference>
<accession>A0A2A6B357</accession>
<evidence type="ECO:0000256" key="2">
    <source>
        <dbReference type="SAM" id="Phobius"/>
    </source>
</evidence>
<feature type="compositionally biased region" description="Polar residues" evidence="1">
    <location>
        <begin position="720"/>
        <end position="738"/>
    </location>
</feature>
<organism evidence="3 4">
    <name type="scientific">Pristionchus pacificus</name>
    <name type="common">Parasitic nematode worm</name>
    <dbReference type="NCBI Taxonomy" id="54126"/>
    <lineage>
        <taxon>Eukaryota</taxon>
        <taxon>Metazoa</taxon>
        <taxon>Ecdysozoa</taxon>
        <taxon>Nematoda</taxon>
        <taxon>Chromadorea</taxon>
        <taxon>Rhabditida</taxon>
        <taxon>Rhabditina</taxon>
        <taxon>Diplogasteromorpha</taxon>
        <taxon>Diplogasteroidea</taxon>
        <taxon>Neodiplogasteridae</taxon>
        <taxon>Pristionchus</taxon>
    </lineage>
</organism>
<evidence type="ECO:0000256" key="1">
    <source>
        <dbReference type="SAM" id="MobiDB-lite"/>
    </source>
</evidence>
<keyword evidence="2" id="KW-0812">Transmembrane</keyword>
<keyword evidence="2" id="KW-0472">Membrane</keyword>
<reference evidence="4" key="1">
    <citation type="journal article" date="2008" name="Nat. Genet.">
        <title>The Pristionchus pacificus genome provides a unique perspective on nematode lifestyle and parasitism.</title>
        <authorList>
            <person name="Dieterich C."/>
            <person name="Clifton S.W."/>
            <person name="Schuster L.N."/>
            <person name="Chinwalla A."/>
            <person name="Delehaunty K."/>
            <person name="Dinkelacker I."/>
            <person name="Fulton L."/>
            <person name="Fulton R."/>
            <person name="Godfrey J."/>
            <person name="Minx P."/>
            <person name="Mitreva M."/>
            <person name="Roeseler W."/>
            <person name="Tian H."/>
            <person name="Witte H."/>
            <person name="Yang S.P."/>
            <person name="Wilson R.K."/>
            <person name="Sommer R.J."/>
        </authorList>
    </citation>
    <scope>NUCLEOTIDE SEQUENCE [LARGE SCALE GENOMIC DNA]</scope>
    <source>
        <strain evidence="4">PS312</strain>
    </source>
</reference>
<feature type="transmembrane region" description="Helical" evidence="2">
    <location>
        <begin position="27"/>
        <end position="48"/>
    </location>
</feature>
<name>A0A2A6B357_PRIPA</name>
<gene>
    <name evidence="3" type="primary">WBGene00281360</name>
</gene>
<protein>
    <submittedName>
        <fullName evidence="3">Uncharacterized protein</fullName>
    </submittedName>
</protein>